<protein>
    <recommendedName>
        <fullName evidence="4">Lipocalin-like domain-containing protein</fullName>
    </recommendedName>
</protein>
<dbReference type="EMBL" id="JXQK01000088">
    <property type="protein sequence ID" value="KIP60053.1"/>
    <property type="molecule type" value="Genomic_DNA"/>
</dbReference>
<evidence type="ECO:0008006" key="4">
    <source>
        <dbReference type="Google" id="ProtNLM"/>
    </source>
</evidence>
<gene>
    <name evidence="2" type="ORF">ST44_11915</name>
</gene>
<sequence length="204" mass="22302">MNTIKKLATCCIALAAALNANAIGTETTSTAVCVQNINAQWTGDATGFWKARIGANVKDIPNSCPGLYSKVDKTDFGDGTYLYSYLKNEEEVFSVTTDDAGTINSVSIAMGSGIELSLMGIKVTADTKYHTLMKAVPTKIKWVLNLGELRLNLGSEKVYCEPFIRDLTQRGQNKLAKMKDTERLIPVTLTDIEPDAILWKITIE</sequence>
<keyword evidence="3" id="KW-1185">Reference proteome</keyword>
<evidence type="ECO:0000256" key="1">
    <source>
        <dbReference type="SAM" id="SignalP"/>
    </source>
</evidence>
<keyword evidence="1" id="KW-0732">Signal</keyword>
<proteinExistence type="predicted"/>
<dbReference type="AlphaFoldDB" id="A0A0D0I2S3"/>
<dbReference type="Proteomes" id="UP000032046">
    <property type="component" value="Unassembled WGS sequence"/>
</dbReference>
<feature type="signal peptide" evidence="1">
    <location>
        <begin position="1"/>
        <end position="22"/>
    </location>
</feature>
<evidence type="ECO:0000313" key="2">
    <source>
        <dbReference type="EMBL" id="KIP60053.1"/>
    </source>
</evidence>
<reference evidence="2 3" key="1">
    <citation type="submission" date="2015-01" db="EMBL/GenBank/DDBJ databases">
        <title>Comparative genomics of non-oral Prevotella species.</title>
        <authorList>
            <person name="Accetto T."/>
            <person name="Nograsek B."/>
            <person name="Avgustin G."/>
        </authorList>
    </citation>
    <scope>NUCLEOTIDE SEQUENCE [LARGE SCALE GENOMIC DNA]</scope>
    <source>
        <strain evidence="2 3">P5-119</strain>
    </source>
</reference>
<organism evidence="2 3">
    <name type="scientific">Prevotella pectinovora</name>
    <dbReference type="NCBI Taxonomy" id="1602169"/>
    <lineage>
        <taxon>Bacteria</taxon>
        <taxon>Pseudomonadati</taxon>
        <taxon>Bacteroidota</taxon>
        <taxon>Bacteroidia</taxon>
        <taxon>Bacteroidales</taxon>
        <taxon>Prevotellaceae</taxon>
        <taxon>Prevotella</taxon>
    </lineage>
</organism>
<feature type="chain" id="PRO_5002229198" description="Lipocalin-like domain-containing protein" evidence="1">
    <location>
        <begin position="23"/>
        <end position="204"/>
    </location>
</feature>
<evidence type="ECO:0000313" key="3">
    <source>
        <dbReference type="Proteomes" id="UP000032046"/>
    </source>
</evidence>
<dbReference type="RefSeq" id="WP_042520128.1">
    <property type="nucleotide sequence ID" value="NZ_JXQK01000088.1"/>
</dbReference>
<comment type="caution">
    <text evidence="2">The sequence shown here is derived from an EMBL/GenBank/DDBJ whole genome shotgun (WGS) entry which is preliminary data.</text>
</comment>
<name>A0A0D0I2S3_9BACT</name>
<accession>A0A0D0I2S3</accession>
<dbReference type="STRING" id="1602171.ST44_11915"/>